<keyword evidence="1" id="KW-0812">Transmembrane</keyword>
<keyword evidence="2" id="KW-0645">Protease</keyword>
<dbReference type="EMBL" id="AP027731">
    <property type="protein sequence ID" value="BDZ47649.1"/>
    <property type="molecule type" value="Genomic_DNA"/>
</dbReference>
<gene>
    <name evidence="2" type="ORF">GCM10025866_35580</name>
</gene>
<name>A0ABN6XS09_9MICO</name>
<proteinExistence type="predicted"/>
<dbReference type="InterPro" id="IPR026898">
    <property type="entry name" value="PrsW"/>
</dbReference>
<evidence type="ECO:0000313" key="3">
    <source>
        <dbReference type="Proteomes" id="UP001321498"/>
    </source>
</evidence>
<feature type="transmembrane region" description="Helical" evidence="1">
    <location>
        <begin position="61"/>
        <end position="80"/>
    </location>
</feature>
<feature type="transmembrane region" description="Helical" evidence="1">
    <location>
        <begin position="92"/>
        <end position="112"/>
    </location>
</feature>
<feature type="transmembrane region" description="Helical" evidence="1">
    <location>
        <begin position="168"/>
        <end position="188"/>
    </location>
</feature>
<dbReference type="Pfam" id="PF13367">
    <property type="entry name" value="PrsW-protease"/>
    <property type="match status" value="1"/>
</dbReference>
<evidence type="ECO:0000313" key="2">
    <source>
        <dbReference type="EMBL" id="BDZ47649.1"/>
    </source>
</evidence>
<feature type="transmembrane region" description="Helical" evidence="1">
    <location>
        <begin position="240"/>
        <end position="262"/>
    </location>
</feature>
<dbReference type="PANTHER" id="PTHR36844">
    <property type="entry name" value="PROTEASE PRSW"/>
    <property type="match status" value="1"/>
</dbReference>
<reference evidence="3" key="1">
    <citation type="journal article" date="2019" name="Int. J. Syst. Evol. Microbiol.">
        <title>The Global Catalogue of Microorganisms (GCM) 10K type strain sequencing project: providing services to taxonomists for standard genome sequencing and annotation.</title>
        <authorList>
            <consortium name="The Broad Institute Genomics Platform"/>
            <consortium name="The Broad Institute Genome Sequencing Center for Infectious Disease"/>
            <person name="Wu L."/>
            <person name="Ma J."/>
        </authorList>
    </citation>
    <scope>NUCLEOTIDE SEQUENCE [LARGE SCALE GENOMIC DNA]</scope>
    <source>
        <strain evidence="3">NBRC 108725</strain>
    </source>
</reference>
<feature type="transmembrane region" description="Helical" evidence="1">
    <location>
        <begin position="268"/>
        <end position="289"/>
    </location>
</feature>
<keyword evidence="2" id="KW-0378">Hydrolase</keyword>
<keyword evidence="1" id="KW-1133">Transmembrane helix</keyword>
<feature type="transmembrane region" description="Helical" evidence="1">
    <location>
        <begin position="208"/>
        <end position="228"/>
    </location>
</feature>
<dbReference type="PANTHER" id="PTHR36844:SF1">
    <property type="entry name" value="PROTEASE PRSW"/>
    <property type="match status" value="1"/>
</dbReference>
<evidence type="ECO:0000256" key="1">
    <source>
        <dbReference type="SAM" id="Phobius"/>
    </source>
</evidence>
<accession>A0ABN6XS09</accession>
<dbReference type="Proteomes" id="UP001321498">
    <property type="component" value="Chromosome"/>
</dbReference>
<keyword evidence="3" id="KW-1185">Reference proteome</keyword>
<keyword evidence="1" id="KW-0472">Membrane</keyword>
<sequence length="391" mass="41335">MTPGAPAPAASPTPVAPLWQQSPHRGAGTGTVVATAIGIALGALLLLVVIGYFILGFGVGGVLIAAVAAMVPLLIVLLTIRWIDRWEPEPRAALWFAFLWGAGVSVVVALLVDFSVTIAAQVAGRPAVGEMAGAVIQAPLVEEGAKGFGVLLILWVARRYFDGPLDGLVYAATVAGGFAFSENILYFGQALLEGGTSGLAVTFVVRGLFSPFAHVMFTSCTGLALGIASRRTGALGAFGFYLLGLIPAALLHALWNGAFFLFSDILSYYALVQVPLFLGAVALVIALRVHERRLTRERLGEYASVGWFTPGEVDLLSTWNGRRHALSWARSQPPVPGGGSRVQAMKRFVRDSTRLAHTRQRLLVGRSAIGAAPDEQTLLASISEDRRALLA</sequence>
<dbReference type="GO" id="GO:0006508">
    <property type="term" value="P:proteolysis"/>
    <property type="evidence" value="ECO:0007669"/>
    <property type="project" value="UniProtKB-KW"/>
</dbReference>
<protein>
    <submittedName>
        <fullName evidence="2">Protease PrsW</fullName>
    </submittedName>
</protein>
<organism evidence="2 3">
    <name type="scientific">Naasia aerilata</name>
    <dbReference type="NCBI Taxonomy" id="1162966"/>
    <lineage>
        <taxon>Bacteria</taxon>
        <taxon>Bacillati</taxon>
        <taxon>Actinomycetota</taxon>
        <taxon>Actinomycetes</taxon>
        <taxon>Micrococcales</taxon>
        <taxon>Microbacteriaceae</taxon>
        <taxon>Naasia</taxon>
    </lineage>
</organism>
<feature type="transmembrane region" description="Helical" evidence="1">
    <location>
        <begin position="32"/>
        <end position="55"/>
    </location>
</feature>
<dbReference type="GO" id="GO:0008233">
    <property type="term" value="F:peptidase activity"/>
    <property type="evidence" value="ECO:0007669"/>
    <property type="project" value="UniProtKB-KW"/>
</dbReference>